<evidence type="ECO:0000313" key="2">
    <source>
        <dbReference type="Proteomes" id="UP001060215"/>
    </source>
</evidence>
<organism evidence="1 2">
    <name type="scientific">Camellia lanceoleosa</name>
    <dbReference type="NCBI Taxonomy" id="1840588"/>
    <lineage>
        <taxon>Eukaryota</taxon>
        <taxon>Viridiplantae</taxon>
        <taxon>Streptophyta</taxon>
        <taxon>Embryophyta</taxon>
        <taxon>Tracheophyta</taxon>
        <taxon>Spermatophyta</taxon>
        <taxon>Magnoliopsida</taxon>
        <taxon>eudicotyledons</taxon>
        <taxon>Gunneridae</taxon>
        <taxon>Pentapetalae</taxon>
        <taxon>asterids</taxon>
        <taxon>Ericales</taxon>
        <taxon>Theaceae</taxon>
        <taxon>Camellia</taxon>
    </lineage>
</organism>
<protein>
    <submittedName>
        <fullName evidence="1">Uncharacterized protein</fullName>
    </submittedName>
</protein>
<name>A0ACC0HV55_9ERIC</name>
<proteinExistence type="predicted"/>
<dbReference type="Proteomes" id="UP001060215">
    <property type="component" value="Chromosome 2"/>
</dbReference>
<comment type="caution">
    <text evidence="1">The sequence shown here is derived from an EMBL/GenBank/DDBJ whole genome shotgun (WGS) entry which is preliminary data.</text>
</comment>
<dbReference type="EMBL" id="CM045759">
    <property type="protein sequence ID" value="KAI8016808.1"/>
    <property type="molecule type" value="Genomic_DNA"/>
</dbReference>
<reference evidence="1 2" key="1">
    <citation type="journal article" date="2022" name="Plant J.">
        <title>Chromosome-level genome of Camellia lanceoleosa provides a valuable resource for understanding genome evolution and self-incompatibility.</title>
        <authorList>
            <person name="Gong W."/>
            <person name="Xiao S."/>
            <person name="Wang L."/>
            <person name="Liao Z."/>
            <person name="Chang Y."/>
            <person name="Mo W."/>
            <person name="Hu G."/>
            <person name="Li W."/>
            <person name="Zhao G."/>
            <person name="Zhu H."/>
            <person name="Hu X."/>
            <person name="Ji K."/>
            <person name="Xiang X."/>
            <person name="Song Q."/>
            <person name="Yuan D."/>
            <person name="Jin S."/>
            <person name="Zhang L."/>
        </authorList>
    </citation>
    <scope>NUCLEOTIDE SEQUENCE [LARGE SCALE GENOMIC DNA]</scope>
    <source>
        <strain evidence="1">SQ_2022a</strain>
    </source>
</reference>
<accession>A0ACC0HV55</accession>
<evidence type="ECO:0000313" key="1">
    <source>
        <dbReference type="EMBL" id="KAI8016808.1"/>
    </source>
</evidence>
<sequence>MGFGIETVDGHIKNIVDVGVDNEGGDEAFVDGEHVVNVKVHSDNKREDRSTGKGEIKKVQRKSELQIVNIVDGFGCVLKMKNEELEKLRKKNEKLQKTVIVLEEQLADRDVHDVTQPFCNVSDGQIVSGIGTSGCGFSGTFLCDVEPLRAVDHHECNTSRGDVEAVKESVEIHVHDRSDVKLYDSEIEIVPFVEKGVPGLGVQNSFMCNIKNKVRTEQKLLEFDYPLLGGRSKRTGTESGQVVRKHRCFIDNAIIDVDVVVLPEKKVVMWADYMNDVAVYFTNIKELVRQSNICGNVIDTYTELLKTEQLNLFGNDEETDNKLYFFSNDCLEMLRNLDVNALEKYIKFGSMKSSECRDKQIMELSGSKDKASFNFFNPDEESDEEFDPHPNYGLNPIGGICKRVPRRKFTLFEMMTCMRLNSSSMDYIDSVKVTREKVGMEFVSEINQTIKEHFENLLHVVDGLSARLSQLESKTHQLENAVDDLKVSAEYNSGRTDGKLRQLENILREVQDDIHFLRDRQEIAETQLQLAKLQVSKSNRQSEDEKTAPVQADSSLQALPSVSEQSSQPCPNAPSTILHQNAKPAGAPLAMDLHTQIAPNPIPSTPQPQSYYLPTGNILESTYQQYNVPPTQHEQPRPPVPSQLYQPASNLPQVSKSPEQAQLHPPPWTPPPPVPSKLYQPTSSLPQVSQSPELPQLHPPPWNPPPPVPSQLYQPTSSLPQVSQSPELPQLHLPPWTPPPPAPSQLYQPASNLPPVSQSPQTQPPWMAHHPEETSSMPSHNYQPPDGPSMQQFYMDSSQRMPEQPSRRPYSEFPADFSNMHPYSGSPSHYSRSTMKPSQFSPSSPPVRDGGNNYTQLPKAQILPHALPTASTVDAGSSSGSTGNKVSVDDIVDKVTAMGFRRDLARATARKLTENGQTVDLNAVLDKLMNNDGDGQPHKGWSGR</sequence>
<keyword evidence="2" id="KW-1185">Reference proteome</keyword>
<gene>
    <name evidence="1" type="ORF">LOK49_LG04G02116</name>
</gene>